<sequence length="80" mass="8784">MSGSVHGHEVMQMMLEIAAPMTKEELKAKMHERFGADARFHTCSAHEMDADALIAFLENKGKFIPKDGGVVTAADKICNH</sequence>
<gene>
    <name evidence="1" type="ORF">GCM10009332_11410</name>
</gene>
<dbReference type="NCBIfam" id="TIGR03853">
    <property type="entry name" value="matur_matur"/>
    <property type="match status" value="1"/>
</dbReference>
<dbReference type="Pfam" id="PF10678">
    <property type="entry name" value="DUF2492"/>
    <property type="match status" value="1"/>
</dbReference>
<evidence type="ECO:0000313" key="1">
    <source>
        <dbReference type="EMBL" id="GGI75706.1"/>
    </source>
</evidence>
<proteinExistence type="predicted"/>
<evidence type="ECO:0008006" key="3">
    <source>
        <dbReference type="Google" id="ProtNLM"/>
    </source>
</evidence>
<comment type="caution">
    <text evidence="1">The sequence shown here is derived from an EMBL/GenBank/DDBJ whole genome shotgun (WGS) entry which is preliminary data.</text>
</comment>
<dbReference type="RefSeq" id="WP_188918745.1">
    <property type="nucleotide sequence ID" value="NZ_BMPZ01000002.1"/>
</dbReference>
<name>A0A917N9Q0_9GAMM</name>
<evidence type="ECO:0000313" key="2">
    <source>
        <dbReference type="Proteomes" id="UP000613743"/>
    </source>
</evidence>
<accession>A0A917N9Q0</accession>
<keyword evidence="2" id="KW-1185">Reference proteome</keyword>
<dbReference type="InterPro" id="IPR019620">
    <property type="entry name" value="Metal-bd_prot_put"/>
</dbReference>
<dbReference type="Proteomes" id="UP000613743">
    <property type="component" value="Unassembled WGS sequence"/>
</dbReference>
<reference evidence="1" key="2">
    <citation type="submission" date="2020-09" db="EMBL/GenBank/DDBJ databases">
        <authorList>
            <person name="Sun Q."/>
            <person name="Ohkuma M."/>
        </authorList>
    </citation>
    <scope>NUCLEOTIDE SEQUENCE</scope>
    <source>
        <strain evidence="1">JCM 30804</strain>
    </source>
</reference>
<dbReference type="EMBL" id="BMPZ01000002">
    <property type="protein sequence ID" value="GGI75706.1"/>
    <property type="molecule type" value="Genomic_DNA"/>
</dbReference>
<protein>
    <recommendedName>
        <fullName evidence="3">DUF2492 family protein</fullName>
    </recommendedName>
</protein>
<dbReference type="AlphaFoldDB" id="A0A917N9Q0"/>
<organism evidence="1 2">
    <name type="scientific">Shewanella gelidii</name>
    <dbReference type="NCBI Taxonomy" id="1642821"/>
    <lineage>
        <taxon>Bacteria</taxon>
        <taxon>Pseudomonadati</taxon>
        <taxon>Pseudomonadota</taxon>
        <taxon>Gammaproteobacteria</taxon>
        <taxon>Alteromonadales</taxon>
        <taxon>Shewanellaceae</taxon>
        <taxon>Shewanella</taxon>
    </lineage>
</organism>
<reference evidence="1" key="1">
    <citation type="journal article" date="2014" name="Int. J. Syst. Evol. Microbiol.">
        <title>Complete genome sequence of Corynebacterium casei LMG S-19264T (=DSM 44701T), isolated from a smear-ripened cheese.</title>
        <authorList>
            <consortium name="US DOE Joint Genome Institute (JGI-PGF)"/>
            <person name="Walter F."/>
            <person name="Albersmeier A."/>
            <person name="Kalinowski J."/>
            <person name="Ruckert C."/>
        </authorList>
    </citation>
    <scope>NUCLEOTIDE SEQUENCE</scope>
    <source>
        <strain evidence="1">JCM 30804</strain>
    </source>
</reference>